<reference evidence="1" key="2">
    <citation type="submission" date="2011-02" db="EMBL/GenBank/DDBJ databases">
        <title>Host Range of a conjugational plasmid pLS20 originated from Bacillus subtilis (natto).</title>
        <authorList>
            <person name="Itaya M."/>
        </authorList>
    </citation>
    <scope>NUCLEOTIDE SEQUENCE</scope>
    <source>
        <strain evidence="1">IFO 3335</strain>
        <plasmid evidence="1">pLS20</plasmid>
    </source>
</reference>
<evidence type="ECO:0000313" key="1">
    <source>
        <dbReference type="EMBL" id="BAJ76955.1"/>
    </source>
</evidence>
<geneLocation type="plasmid" evidence="1">
    <name>pLS20</name>
</geneLocation>
<sequence length="19" mass="2210">MKLNLKKVIGVILMTFFVD</sequence>
<name>E9RJ40_BACNA</name>
<reference evidence="1" key="1">
    <citation type="journal article" date="2006" name="Biosci. Biotechnol. Biochem.">
        <title>Conjugational transfer kinetics of pLS20 between Bacillus subtilis in liquid medium.</title>
        <authorList>
            <person name="Itaya M."/>
            <person name="Sakaya N."/>
            <person name="Matsunaga S."/>
            <person name="Fujita K."/>
            <person name="Kaneko S."/>
        </authorList>
    </citation>
    <scope>NUCLEOTIDE SEQUENCE</scope>
    <source>
        <strain evidence="1">IFO 3335</strain>
        <plasmid evidence="1">pLS20</plasmid>
    </source>
</reference>
<accession>E9RJ40</accession>
<keyword evidence="1" id="KW-0614">Plasmid</keyword>
<proteinExistence type="predicted"/>
<dbReference type="EMBL" id="AB615352">
    <property type="protein sequence ID" value="BAJ76955.1"/>
    <property type="molecule type" value="Genomic_DNA"/>
</dbReference>
<protein>
    <submittedName>
        <fullName evidence="1">Uncharacterized protein</fullName>
    </submittedName>
</protein>
<organism evidence="1">
    <name type="scientific">Bacillus subtilis subsp. natto</name>
    <dbReference type="NCBI Taxonomy" id="86029"/>
    <lineage>
        <taxon>Bacteria</taxon>
        <taxon>Bacillati</taxon>
        <taxon>Bacillota</taxon>
        <taxon>Bacilli</taxon>
        <taxon>Bacillales</taxon>
        <taxon>Bacillaceae</taxon>
        <taxon>Bacillus</taxon>
    </lineage>
</organism>
<dbReference type="AlphaFoldDB" id="E9RJ40"/>